<proteinExistence type="predicted"/>
<evidence type="ECO:0000313" key="1">
    <source>
        <dbReference type="EMBL" id="SMF77651.1"/>
    </source>
</evidence>
<gene>
    <name evidence="1" type="ORF">SAMN05661091_1463</name>
</gene>
<accession>A0A1X7H0D2</accession>
<organism evidence="1 2">
    <name type="scientific">Paenibacillus uliginis N3/975</name>
    <dbReference type="NCBI Taxonomy" id="1313296"/>
    <lineage>
        <taxon>Bacteria</taxon>
        <taxon>Bacillati</taxon>
        <taxon>Bacillota</taxon>
        <taxon>Bacilli</taxon>
        <taxon>Bacillales</taxon>
        <taxon>Paenibacillaceae</taxon>
        <taxon>Paenibacillus</taxon>
    </lineage>
</organism>
<protein>
    <submittedName>
        <fullName evidence="1">Uncharacterized protein</fullName>
    </submittedName>
</protein>
<reference evidence="2" key="1">
    <citation type="submission" date="2017-04" db="EMBL/GenBank/DDBJ databases">
        <authorList>
            <person name="Varghese N."/>
            <person name="Submissions S."/>
        </authorList>
    </citation>
    <scope>NUCLEOTIDE SEQUENCE [LARGE SCALE GENOMIC DNA]</scope>
    <source>
        <strain evidence="2">N3/975</strain>
    </source>
</reference>
<sequence length="61" mass="7027">MNYVIDGDTNFMGIVNADRYTSFVDSDWDLDLDMLRQHVAEEMKKGNVIVWQLTSEGVEVD</sequence>
<dbReference type="EMBL" id="LT840184">
    <property type="protein sequence ID" value="SMF77651.1"/>
    <property type="molecule type" value="Genomic_DNA"/>
</dbReference>
<dbReference type="AlphaFoldDB" id="A0A1X7H0D2"/>
<name>A0A1X7H0D2_9BACL</name>
<evidence type="ECO:0000313" key="2">
    <source>
        <dbReference type="Proteomes" id="UP000192940"/>
    </source>
</evidence>
<dbReference type="Proteomes" id="UP000192940">
    <property type="component" value="Chromosome I"/>
</dbReference>
<keyword evidence="2" id="KW-1185">Reference proteome</keyword>
<dbReference type="RefSeq" id="WP_208918394.1">
    <property type="nucleotide sequence ID" value="NZ_LT840184.1"/>
</dbReference>